<dbReference type="InterPro" id="IPR035965">
    <property type="entry name" value="PAS-like_dom_sf"/>
</dbReference>
<dbReference type="InterPro" id="IPR003661">
    <property type="entry name" value="HisK_dim/P_dom"/>
</dbReference>
<dbReference type="InterPro" id="IPR000014">
    <property type="entry name" value="PAS"/>
</dbReference>
<dbReference type="GO" id="GO:0030295">
    <property type="term" value="F:protein kinase activator activity"/>
    <property type="evidence" value="ECO:0007669"/>
    <property type="project" value="TreeGrafter"/>
</dbReference>
<evidence type="ECO:0000259" key="14">
    <source>
        <dbReference type="PROSITE" id="PS50109"/>
    </source>
</evidence>
<dbReference type="GO" id="GO:0000156">
    <property type="term" value="F:phosphorelay response regulator activity"/>
    <property type="evidence" value="ECO:0007669"/>
    <property type="project" value="TreeGrafter"/>
</dbReference>
<dbReference type="InterPro" id="IPR036097">
    <property type="entry name" value="HisK_dim/P_sf"/>
</dbReference>
<dbReference type="Pfam" id="PF00989">
    <property type="entry name" value="PAS"/>
    <property type="match status" value="1"/>
</dbReference>
<protein>
    <recommendedName>
        <fullName evidence="3">histidine kinase</fullName>
        <ecNumber evidence="3">2.7.13.3</ecNumber>
    </recommendedName>
</protein>
<keyword evidence="5" id="KW-0808">Transferase</keyword>
<keyword evidence="10" id="KW-1133">Transmembrane helix</keyword>
<dbReference type="InterPro" id="IPR004358">
    <property type="entry name" value="Sig_transdc_His_kin-like_C"/>
</dbReference>
<evidence type="ECO:0000256" key="11">
    <source>
        <dbReference type="ARBA" id="ARBA00023012"/>
    </source>
</evidence>
<dbReference type="SUPFAM" id="SSF55874">
    <property type="entry name" value="ATPase domain of HSP90 chaperone/DNA topoisomerase II/histidine kinase"/>
    <property type="match status" value="1"/>
</dbReference>
<dbReference type="PRINTS" id="PR00344">
    <property type="entry name" value="BCTRLSENSOR"/>
</dbReference>
<dbReference type="PROSITE" id="PS50109">
    <property type="entry name" value="HIS_KIN"/>
    <property type="match status" value="1"/>
</dbReference>
<dbReference type="GO" id="GO:0007234">
    <property type="term" value="P:osmosensory signaling via phosphorelay pathway"/>
    <property type="evidence" value="ECO:0007669"/>
    <property type="project" value="TreeGrafter"/>
</dbReference>
<evidence type="ECO:0000256" key="2">
    <source>
        <dbReference type="ARBA" id="ARBA00004141"/>
    </source>
</evidence>
<dbReference type="RefSeq" id="WP_160381855.1">
    <property type="nucleotide sequence ID" value="NZ_WNXQ01000003.1"/>
</dbReference>
<sequence>MSPGQLNLPAPPPAPDPARDPTRDPTLAGLATYRLALDLCPIPMALTRPDGIIAMTNSAMDHLFDFAPDELPGCSVDRLVPSSIRGSHHILRAAYNRVPTKRAMGHGRDLFGITRRGREIAVEVGLDAVDIGEETWTLCSVIDISERKASESRLMAALNASASAMILVDGTGAIQLVNNAACALFRATHDTLVGRPVEDLIPRGSRQSHAVYRTGYFTKSTPRPMCYGRTMMACRLDGTEVPVEIGLAPIMGAQGQCVMATISDVSARIAHDEEIFERTEALSALNEELTQFAYSTSHDLKAPLSTISGLLEIALEDLEAGELDECRATLRDSLDTSRRYSAKVEAIFALASAGTAPAEVTRIDVAAEIRGIWARLSAGTDRASLFTLDCDSGPGLRIAAAPFRIIVENLLSNALRFRRPGNAEHSVTVTVRTGADGLDMQVADTGTGISEENLPGIFGMFRTYSPQSGHGIGLALVAKHIRLLNGRIDAFSSPDGSSFSVWLPLELDASEPGTRNSGNAP</sequence>
<dbReference type="Gene3D" id="3.30.450.20">
    <property type="entry name" value="PAS domain"/>
    <property type="match status" value="2"/>
</dbReference>
<evidence type="ECO:0000256" key="9">
    <source>
        <dbReference type="ARBA" id="ARBA00022840"/>
    </source>
</evidence>
<evidence type="ECO:0000256" key="4">
    <source>
        <dbReference type="ARBA" id="ARBA00022553"/>
    </source>
</evidence>
<name>A0A844WAC9_9RHOB</name>
<feature type="region of interest" description="Disordered" evidence="13">
    <location>
        <begin position="1"/>
        <end position="25"/>
    </location>
</feature>
<keyword evidence="4" id="KW-0597">Phosphoprotein</keyword>
<feature type="domain" description="PAS" evidence="15">
    <location>
        <begin position="150"/>
        <end position="201"/>
    </location>
</feature>
<evidence type="ECO:0000256" key="6">
    <source>
        <dbReference type="ARBA" id="ARBA00022692"/>
    </source>
</evidence>
<feature type="domain" description="Histidine kinase" evidence="14">
    <location>
        <begin position="295"/>
        <end position="507"/>
    </location>
</feature>
<dbReference type="InterPro" id="IPR050351">
    <property type="entry name" value="BphY/WalK/GraS-like"/>
</dbReference>
<dbReference type="NCBIfam" id="TIGR00229">
    <property type="entry name" value="sensory_box"/>
    <property type="match status" value="2"/>
</dbReference>
<dbReference type="CDD" id="cd00130">
    <property type="entry name" value="PAS"/>
    <property type="match status" value="2"/>
</dbReference>
<dbReference type="GO" id="GO:0016020">
    <property type="term" value="C:membrane"/>
    <property type="evidence" value="ECO:0007669"/>
    <property type="project" value="UniProtKB-SubCell"/>
</dbReference>
<evidence type="ECO:0000256" key="12">
    <source>
        <dbReference type="ARBA" id="ARBA00023136"/>
    </source>
</evidence>
<evidence type="ECO:0000256" key="7">
    <source>
        <dbReference type="ARBA" id="ARBA00022741"/>
    </source>
</evidence>
<keyword evidence="12" id="KW-0472">Membrane</keyword>
<comment type="subcellular location">
    <subcellularLocation>
        <location evidence="2">Membrane</location>
        <topology evidence="2">Multi-pass membrane protein</topology>
    </subcellularLocation>
</comment>
<evidence type="ECO:0000256" key="13">
    <source>
        <dbReference type="SAM" id="MobiDB-lite"/>
    </source>
</evidence>
<accession>A0A844WAC9</accession>
<dbReference type="Gene3D" id="1.10.287.130">
    <property type="match status" value="1"/>
</dbReference>
<proteinExistence type="predicted"/>
<dbReference type="Gene3D" id="3.30.565.10">
    <property type="entry name" value="Histidine kinase-like ATPase, C-terminal domain"/>
    <property type="match status" value="1"/>
</dbReference>
<dbReference type="SUPFAM" id="SSF55785">
    <property type="entry name" value="PYP-like sensor domain (PAS domain)"/>
    <property type="match status" value="2"/>
</dbReference>
<evidence type="ECO:0000313" key="17">
    <source>
        <dbReference type="Proteomes" id="UP000443843"/>
    </source>
</evidence>
<dbReference type="SMART" id="SM00387">
    <property type="entry name" value="HATPase_c"/>
    <property type="match status" value="1"/>
</dbReference>
<keyword evidence="8" id="KW-0418">Kinase</keyword>
<organism evidence="16 17">
    <name type="scientific">Pseudooceanicola pacificus</name>
    <dbReference type="NCBI Taxonomy" id="2676438"/>
    <lineage>
        <taxon>Bacteria</taxon>
        <taxon>Pseudomonadati</taxon>
        <taxon>Pseudomonadota</taxon>
        <taxon>Alphaproteobacteria</taxon>
        <taxon>Rhodobacterales</taxon>
        <taxon>Paracoccaceae</taxon>
        <taxon>Pseudooceanicola</taxon>
    </lineage>
</organism>
<dbReference type="GO" id="GO:0005524">
    <property type="term" value="F:ATP binding"/>
    <property type="evidence" value="ECO:0007669"/>
    <property type="project" value="UniProtKB-KW"/>
</dbReference>
<evidence type="ECO:0000256" key="10">
    <source>
        <dbReference type="ARBA" id="ARBA00022989"/>
    </source>
</evidence>
<dbReference type="SMART" id="SM00388">
    <property type="entry name" value="HisKA"/>
    <property type="match status" value="1"/>
</dbReference>
<comment type="caution">
    <text evidence="16">The sequence shown here is derived from an EMBL/GenBank/DDBJ whole genome shotgun (WGS) entry which is preliminary data.</text>
</comment>
<dbReference type="EC" id="2.7.13.3" evidence="3"/>
<dbReference type="EMBL" id="WNXQ01000003">
    <property type="protein sequence ID" value="MWB77578.1"/>
    <property type="molecule type" value="Genomic_DNA"/>
</dbReference>
<keyword evidence="9" id="KW-0067">ATP-binding</keyword>
<keyword evidence="17" id="KW-1185">Reference proteome</keyword>
<dbReference type="SMART" id="SM00091">
    <property type="entry name" value="PAS"/>
    <property type="match status" value="2"/>
</dbReference>
<keyword evidence="11" id="KW-0902">Two-component regulatory system</keyword>
<gene>
    <name evidence="16" type="ORF">GLS40_06050</name>
</gene>
<evidence type="ECO:0000256" key="3">
    <source>
        <dbReference type="ARBA" id="ARBA00012438"/>
    </source>
</evidence>
<dbReference type="InterPro" id="IPR003594">
    <property type="entry name" value="HATPase_dom"/>
</dbReference>
<dbReference type="InterPro" id="IPR013767">
    <property type="entry name" value="PAS_fold"/>
</dbReference>
<dbReference type="SUPFAM" id="SSF47384">
    <property type="entry name" value="Homodimeric domain of signal transducing histidine kinase"/>
    <property type="match status" value="1"/>
</dbReference>
<reference evidence="16 17" key="1">
    <citation type="submission" date="2019-11" db="EMBL/GenBank/DDBJ databases">
        <title>Pseudooceanicola pacifica sp. nov., isolated from deep-sea sediment of the Pacific Ocean.</title>
        <authorList>
            <person name="Lyu L."/>
        </authorList>
    </citation>
    <scope>NUCLEOTIDE SEQUENCE [LARGE SCALE GENOMIC DNA]</scope>
    <source>
        <strain evidence="16 17">216_PA32_1</strain>
    </source>
</reference>
<evidence type="ECO:0000313" key="16">
    <source>
        <dbReference type="EMBL" id="MWB77578.1"/>
    </source>
</evidence>
<comment type="catalytic activity">
    <reaction evidence="1">
        <text>ATP + protein L-histidine = ADP + protein N-phospho-L-histidine.</text>
        <dbReference type="EC" id="2.7.13.3"/>
    </reaction>
</comment>
<evidence type="ECO:0000256" key="5">
    <source>
        <dbReference type="ARBA" id="ARBA00022679"/>
    </source>
</evidence>
<dbReference type="AlphaFoldDB" id="A0A844WAC9"/>
<dbReference type="PANTHER" id="PTHR42878">
    <property type="entry name" value="TWO-COMPONENT HISTIDINE KINASE"/>
    <property type="match status" value="1"/>
</dbReference>
<dbReference type="Pfam" id="PF02518">
    <property type="entry name" value="HATPase_c"/>
    <property type="match status" value="1"/>
</dbReference>
<dbReference type="GO" id="GO:0006355">
    <property type="term" value="P:regulation of DNA-templated transcription"/>
    <property type="evidence" value="ECO:0007669"/>
    <property type="project" value="InterPro"/>
</dbReference>
<evidence type="ECO:0000259" key="15">
    <source>
        <dbReference type="PROSITE" id="PS50112"/>
    </source>
</evidence>
<dbReference type="PANTHER" id="PTHR42878:SF7">
    <property type="entry name" value="SENSOR HISTIDINE KINASE GLRK"/>
    <property type="match status" value="1"/>
</dbReference>
<dbReference type="InterPro" id="IPR036890">
    <property type="entry name" value="HATPase_C_sf"/>
</dbReference>
<dbReference type="GO" id="GO:0000155">
    <property type="term" value="F:phosphorelay sensor kinase activity"/>
    <property type="evidence" value="ECO:0007669"/>
    <property type="project" value="InterPro"/>
</dbReference>
<evidence type="ECO:0000256" key="8">
    <source>
        <dbReference type="ARBA" id="ARBA00022777"/>
    </source>
</evidence>
<evidence type="ECO:0000256" key="1">
    <source>
        <dbReference type="ARBA" id="ARBA00000085"/>
    </source>
</evidence>
<dbReference type="PROSITE" id="PS50112">
    <property type="entry name" value="PAS"/>
    <property type="match status" value="1"/>
</dbReference>
<keyword evidence="6" id="KW-0812">Transmembrane</keyword>
<dbReference type="Proteomes" id="UP000443843">
    <property type="component" value="Unassembled WGS sequence"/>
</dbReference>
<dbReference type="InterPro" id="IPR005467">
    <property type="entry name" value="His_kinase_dom"/>
</dbReference>
<dbReference type="CDD" id="cd00082">
    <property type="entry name" value="HisKA"/>
    <property type="match status" value="1"/>
</dbReference>
<keyword evidence="7" id="KW-0547">Nucleotide-binding</keyword>